<dbReference type="InParanoid" id="A0A6J2XEX2"/>
<name>A0A6J2XEX2_SITOR</name>
<feature type="signal peptide" evidence="1">
    <location>
        <begin position="1"/>
        <end position="16"/>
    </location>
</feature>
<dbReference type="RefSeq" id="XP_030749802.1">
    <property type="nucleotide sequence ID" value="XM_030893942.1"/>
</dbReference>
<keyword evidence="1" id="KW-0732">Signal</keyword>
<dbReference type="AlphaFoldDB" id="A0A6J2XEX2"/>
<gene>
    <name evidence="3" type="primary">LOC115877673</name>
</gene>
<evidence type="ECO:0000256" key="1">
    <source>
        <dbReference type="SAM" id="SignalP"/>
    </source>
</evidence>
<sequence>MKQVLIIVCIVTLSYCDLESNFYREEPCASKKGYCVLEKECPGPLTADVKNKCPQQHKEGAVCCTSIPQDQLNCRQLHNECQSTCPPNLSLGRKGCPVDTQCCVLV</sequence>
<evidence type="ECO:0000313" key="3">
    <source>
        <dbReference type="RefSeq" id="XP_030749802.1"/>
    </source>
</evidence>
<feature type="chain" id="PRO_5026794057" evidence="1">
    <location>
        <begin position="17"/>
        <end position="106"/>
    </location>
</feature>
<proteinExistence type="predicted"/>
<dbReference type="KEGG" id="soy:115877673"/>
<dbReference type="OrthoDB" id="6751829at2759"/>
<dbReference type="GeneID" id="115877673"/>
<reference evidence="3" key="1">
    <citation type="submission" date="2025-08" db="UniProtKB">
        <authorList>
            <consortium name="RefSeq"/>
        </authorList>
    </citation>
    <scope>IDENTIFICATION</scope>
    <source>
        <tissue evidence="3">Gonads</tissue>
    </source>
</reference>
<evidence type="ECO:0000313" key="2">
    <source>
        <dbReference type="Proteomes" id="UP000504635"/>
    </source>
</evidence>
<organism evidence="2 3">
    <name type="scientific">Sitophilus oryzae</name>
    <name type="common">Rice weevil</name>
    <name type="synonym">Curculio oryzae</name>
    <dbReference type="NCBI Taxonomy" id="7048"/>
    <lineage>
        <taxon>Eukaryota</taxon>
        <taxon>Metazoa</taxon>
        <taxon>Ecdysozoa</taxon>
        <taxon>Arthropoda</taxon>
        <taxon>Hexapoda</taxon>
        <taxon>Insecta</taxon>
        <taxon>Pterygota</taxon>
        <taxon>Neoptera</taxon>
        <taxon>Endopterygota</taxon>
        <taxon>Coleoptera</taxon>
        <taxon>Polyphaga</taxon>
        <taxon>Cucujiformia</taxon>
        <taxon>Curculionidae</taxon>
        <taxon>Dryophthorinae</taxon>
        <taxon>Sitophilus</taxon>
    </lineage>
</organism>
<dbReference type="Proteomes" id="UP000504635">
    <property type="component" value="Unplaced"/>
</dbReference>
<protein>
    <submittedName>
        <fullName evidence="3">U-scoloptoxin(19)-Sm1a-like</fullName>
    </submittedName>
</protein>
<keyword evidence="2" id="KW-1185">Reference proteome</keyword>
<accession>A0A6J2XEX2</accession>